<feature type="transmembrane region" description="Helical" evidence="1">
    <location>
        <begin position="65"/>
        <end position="85"/>
    </location>
</feature>
<gene>
    <name evidence="3" type="ORF">DFW101_0131</name>
</gene>
<feature type="transmembrane region" description="Helical" evidence="1">
    <location>
        <begin position="42"/>
        <end position="60"/>
    </location>
</feature>
<feature type="transmembrane region" description="Helical" evidence="1">
    <location>
        <begin position="126"/>
        <end position="150"/>
    </location>
</feature>
<evidence type="ECO:0000313" key="4">
    <source>
        <dbReference type="Proteomes" id="UP000004662"/>
    </source>
</evidence>
<dbReference type="OrthoDB" id="9799090at2"/>
<reference evidence="4" key="1">
    <citation type="journal article" date="2015" name="Genome Announc.">
        <title>High-Quality Draft Genome Sequence of Desulfovibrio carbinoliphilus FW-101-2B, an Organic Acid-Oxidizing Sulfate-Reducing Bacterium Isolated from Uranium(VI)-Contaminated Groundwater.</title>
        <authorList>
            <person name="Ramsay B.D."/>
            <person name="Hwang C."/>
            <person name="Woo H.L."/>
            <person name="Carroll S.L."/>
            <person name="Lucas S."/>
            <person name="Han J."/>
            <person name="Lapidus A.L."/>
            <person name="Cheng J.F."/>
            <person name="Goodwin L.A."/>
            <person name="Pitluck S."/>
            <person name="Peters L."/>
            <person name="Chertkov O."/>
            <person name="Held B."/>
            <person name="Detter J.C."/>
            <person name="Han C.S."/>
            <person name="Tapia R."/>
            <person name="Land M.L."/>
            <person name="Hauser L.J."/>
            <person name="Kyrpides N.C."/>
            <person name="Ivanova N.N."/>
            <person name="Mikhailova N."/>
            <person name="Pagani I."/>
            <person name="Woyke T."/>
            <person name="Arkin A.P."/>
            <person name="Dehal P."/>
            <person name="Chivian D."/>
            <person name="Criddle C.S."/>
            <person name="Wu W."/>
            <person name="Chakraborty R."/>
            <person name="Hazen T.C."/>
            <person name="Fields M.W."/>
        </authorList>
    </citation>
    <scope>NUCLEOTIDE SEQUENCE [LARGE SCALE GENOMIC DNA]</scope>
    <source>
        <strain evidence="4">FW-101-2B</strain>
    </source>
</reference>
<dbReference type="AlphaFoldDB" id="G7QCJ2"/>
<keyword evidence="1" id="KW-0472">Membrane</keyword>
<protein>
    <submittedName>
        <fullName evidence="3">Ion transport 2 domain protein</fullName>
    </submittedName>
</protein>
<keyword evidence="4" id="KW-1185">Reference proteome</keyword>
<evidence type="ECO:0000259" key="2">
    <source>
        <dbReference type="Pfam" id="PF07885"/>
    </source>
</evidence>
<organism evidence="3 4">
    <name type="scientific">Solidesulfovibrio carbinoliphilus subsp. oakridgensis</name>
    <dbReference type="NCBI Taxonomy" id="694327"/>
    <lineage>
        <taxon>Bacteria</taxon>
        <taxon>Pseudomonadati</taxon>
        <taxon>Thermodesulfobacteriota</taxon>
        <taxon>Desulfovibrionia</taxon>
        <taxon>Desulfovibrionales</taxon>
        <taxon>Desulfovibrionaceae</taxon>
        <taxon>Solidesulfovibrio</taxon>
    </lineage>
</organism>
<evidence type="ECO:0000313" key="3">
    <source>
        <dbReference type="EMBL" id="EHJ46148.1"/>
    </source>
</evidence>
<dbReference type="RefSeq" id="WP_009179606.1">
    <property type="nucleotide sequence ID" value="NZ_CM001368.1"/>
</dbReference>
<dbReference type="EMBL" id="CM001368">
    <property type="protein sequence ID" value="EHJ46148.1"/>
    <property type="molecule type" value="Genomic_DNA"/>
</dbReference>
<sequence>MAPSASPAVAAVPPVRRRFHFLLAALVGQLVVSPFLRGPTANILQDLIFLAILFAALKGVRQSRVFSLILVLTVLCGLALVAKYLAGWPGTGLASEVLGMAVILLTVVQVSKYLAAQRRVDLDTVLGGLCVYLFLGTLWYSLYGLVYSLVPDAFAFTLHGRDLAPRDINGLLFFFSYVTLLTTGYGDIVPLAPVAQTLAMLEGIAGQFYLVFFMARLVGLHVASRE</sequence>
<accession>G7QCJ2</accession>
<dbReference type="InterPro" id="IPR013099">
    <property type="entry name" value="K_chnl_dom"/>
</dbReference>
<keyword evidence="1" id="KW-1133">Transmembrane helix</keyword>
<name>G7QCJ2_9BACT</name>
<evidence type="ECO:0000256" key="1">
    <source>
        <dbReference type="SAM" id="Phobius"/>
    </source>
</evidence>
<feature type="transmembrane region" description="Helical" evidence="1">
    <location>
        <begin position="204"/>
        <end position="223"/>
    </location>
</feature>
<proteinExistence type="predicted"/>
<dbReference type="Gene3D" id="1.10.287.70">
    <property type="match status" value="1"/>
</dbReference>
<dbReference type="SUPFAM" id="SSF81324">
    <property type="entry name" value="Voltage-gated potassium channels"/>
    <property type="match status" value="1"/>
</dbReference>
<feature type="transmembrane region" description="Helical" evidence="1">
    <location>
        <begin position="19"/>
        <end position="36"/>
    </location>
</feature>
<keyword evidence="1" id="KW-0812">Transmembrane</keyword>
<feature type="transmembrane region" description="Helical" evidence="1">
    <location>
        <begin position="97"/>
        <end position="114"/>
    </location>
</feature>
<dbReference type="eggNOG" id="ENOG5032Y28">
    <property type="taxonomic scope" value="Bacteria"/>
</dbReference>
<dbReference type="Proteomes" id="UP000004662">
    <property type="component" value="Chromosome"/>
</dbReference>
<feature type="domain" description="Potassium channel" evidence="2">
    <location>
        <begin position="172"/>
        <end position="218"/>
    </location>
</feature>
<dbReference type="HOGENOM" id="CLU_089632_1_0_7"/>
<dbReference type="STRING" id="694327.DFW101_0131"/>
<dbReference type="Pfam" id="PF07885">
    <property type="entry name" value="Ion_trans_2"/>
    <property type="match status" value="1"/>
</dbReference>
<feature type="transmembrane region" description="Helical" evidence="1">
    <location>
        <begin position="170"/>
        <end position="192"/>
    </location>
</feature>